<dbReference type="InterPro" id="IPR003595">
    <property type="entry name" value="Tyr_Pase_cat"/>
</dbReference>
<dbReference type="InterPro" id="IPR000242">
    <property type="entry name" value="PTP_cat"/>
</dbReference>
<dbReference type="GO" id="GO:0004725">
    <property type="term" value="F:protein tyrosine phosphatase activity"/>
    <property type="evidence" value="ECO:0007669"/>
    <property type="project" value="InterPro"/>
</dbReference>
<dbReference type="InterPro" id="IPR052782">
    <property type="entry name" value="Oocyte-zygote_transition_reg"/>
</dbReference>
<feature type="compositionally biased region" description="Basic and acidic residues" evidence="1">
    <location>
        <begin position="184"/>
        <end position="193"/>
    </location>
</feature>
<dbReference type="InterPro" id="IPR029021">
    <property type="entry name" value="Prot-tyrosine_phosphatase-like"/>
</dbReference>
<feature type="region of interest" description="Disordered" evidence="1">
    <location>
        <begin position="150"/>
        <end position="233"/>
    </location>
</feature>
<sequence length="599" mass="66810">MSRNLKQPPLQPKDATANNKKTIVQQNASNVGVKRHSAKGAIYYDRAIDDSSISLQPFTTDSSSSSELSPTPASISRKSNGESSNTPVKALIATTGRKADIPAEKTHPKPMRPIYYDPMFDAVSKSLEQISSTTVSEGTSSVLTPIPEKALAKKLRRRETKSTRTAQEITTESEATGSETTSEDNGRPDEVSHSPRHKSNRDNIRKAATVSSRTSSVESMKTPPANRPTASGPQIKASVNVLSAAKTYESINANKSATKSKQQCNPEINGQQCSMVCEDLEKFLRRMLNKVSAENILKEEHKSLLKRQRHISEFCKNLSVSGKNRYPHMVNFNEHAIRLEPTAPGDGKYIHASKIRHTYGNFILAQGPTRNSVIDFYRLIWSNRVKLIVCVDPLVDAKNCVHYFEFNQGKTVKVAKRFTVLTSKIMKTETANLTLYELYMANKELRSGATGRKILLLHFNAWEVLRPPTARTLLEIVRCMRTLETPSRGSLHPDPILVHGSCGVRRSGVLAVTSILCNQISLTQKLSIVRTATEIRRVRYGVLRSRLSFIIVLEAVFLHATSIGALDPHGKIHDVLPIIRRERCRLEGENRRNLHNEFD</sequence>
<feature type="compositionally biased region" description="Polar residues" evidence="1">
    <location>
        <begin position="16"/>
        <end position="30"/>
    </location>
</feature>
<dbReference type="SMART" id="SM00194">
    <property type="entry name" value="PTPc"/>
    <property type="match status" value="1"/>
</dbReference>
<evidence type="ECO:0000259" key="3">
    <source>
        <dbReference type="PROSITE" id="PS50056"/>
    </source>
</evidence>
<feature type="domain" description="Tyrosine-protein phosphatase" evidence="2">
    <location>
        <begin position="323"/>
        <end position="559"/>
    </location>
</feature>
<organism evidence="4">
    <name type="scientific">Ascaris suum</name>
    <name type="common">Pig roundworm</name>
    <name type="synonym">Ascaris lumbricoides</name>
    <dbReference type="NCBI Taxonomy" id="6253"/>
    <lineage>
        <taxon>Eukaryota</taxon>
        <taxon>Metazoa</taxon>
        <taxon>Ecdysozoa</taxon>
        <taxon>Nematoda</taxon>
        <taxon>Chromadorea</taxon>
        <taxon>Rhabditida</taxon>
        <taxon>Spirurina</taxon>
        <taxon>Ascaridomorpha</taxon>
        <taxon>Ascaridoidea</taxon>
        <taxon>Ascarididae</taxon>
        <taxon>Ascaris</taxon>
    </lineage>
</organism>
<feature type="region of interest" description="Disordered" evidence="1">
    <location>
        <begin position="54"/>
        <end position="112"/>
    </location>
</feature>
<dbReference type="Gene3D" id="3.90.190.10">
    <property type="entry name" value="Protein tyrosine phosphatase superfamily"/>
    <property type="match status" value="1"/>
</dbReference>
<dbReference type="PANTHER" id="PTHR46163:SF24">
    <property type="entry name" value="PROTEIN-TYROSINE PHOSPHATASE CATALYTIC DOMAIN-CONTAINING PROTEIN-RELATED"/>
    <property type="match status" value="1"/>
</dbReference>
<feature type="compositionally biased region" description="Low complexity" evidence="1">
    <location>
        <begin position="168"/>
        <end position="180"/>
    </location>
</feature>
<feature type="compositionally biased region" description="Basic and acidic residues" evidence="1">
    <location>
        <begin position="97"/>
        <end position="107"/>
    </location>
</feature>
<dbReference type="PRINTS" id="PR00700">
    <property type="entry name" value="PRTYPHPHTASE"/>
</dbReference>
<dbReference type="InterPro" id="IPR000387">
    <property type="entry name" value="Tyr_Pase_dom"/>
</dbReference>
<protein>
    <submittedName>
        <fullName evidence="4">Tyrosine-protein phosphatase 3</fullName>
    </submittedName>
</protein>
<feature type="compositionally biased region" description="Polar residues" evidence="1">
    <location>
        <begin position="209"/>
        <end position="219"/>
    </location>
</feature>
<evidence type="ECO:0000313" key="4">
    <source>
        <dbReference type="EMBL" id="ADY43168.1"/>
    </source>
</evidence>
<dbReference type="SUPFAM" id="SSF52799">
    <property type="entry name" value="(Phosphotyrosine protein) phosphatases II"/>
    <property type="match status" value="1"/>
</dbReference>
<feature type="compositionally biased region" description="Low complexity" evidence="1">
    <location>
        <begin position="54"/>
        <end position="76"/>
    </location>
</feature>
<dbReference type="SMART" id="SM00404">
    <property type="entry name" value="PTPc_motif"/>
    <property type="match status" value="1"/>
</dbReference>
<reference evidence="4" key="1">
    <citation type="journal article" date="2011" name="Genome Res.">
        <title>Deep small RNA sequencing from the nematode Ascaris reveals conservation, functional diversification, and novel developmental profiles.</title>
        <authorList>
            <person name="Wang J."/>
            <person name="Czech B."/>
            <person name="Crunk A."/>
            <person name="Wallace A."/>
            <person name="Mitreva M."/>
            <person name="Hannon G.J."/>
            <person name="Davis R.E."/>
        </authorList>
    </citation>
    <scope>NUCLEOTIDE SEQUENCE</scope>
</reference>
<feature type="compositionally biased region" description="Polar residues" evidence="1">
    <location>
        <begin position="77"/>
        <end position="87"/>
    </location>
</feature>
<evidence type="ECO:0000256" key="1">
    <source>
        <dbReference type="SAM" id="MobiDB-lite"/>
    </source>
</evidence>
<dbReference type="PANTHER" id="PTHR46163">
    <property type="entry name" value="TYROSINE-PROTEIN PHOSPHATASE-RELATED"/>
    <property type="match status" value="1"/>
</dbReference>
<evidence type="ECO:0000259" key="2">
    <source>
        <dbReference type="PROSITE" id="PS50055"/>
    </source>
</evidence>
<feature type="domain" description="Tyrosine specific protein phosphatases" evidence="3">
    <location>
        <begin position="471"/>
        <end position="550"/>
    </location>
</feature>
<accession>F1KZ64</accession>
<dbReference type="AlphaFoldDB" id="F1KZ64"/>
<dbReference type="PROSITE" id="PS50056">
    <property type="entry name" value="TYR_PHOSPHATASE_2"/>
    <property type="match status" value="1"/>
</dbReference>
<dbReference type="CDD" id="cd00047">
    <property type="entry name" value="PTPc"/>
    <property type="match status" value="1"/>
</dbReference>
<dbReference type="PROSITE" id="PS50055">
    <property type="entry name" value="TYR_PHOSPHATASE_PTP"/>
    <property type="match status" value="1"/>
</dbReference>
<feature type="region of interest" description="Disordered" evidence="1">
    <location>
        <begin position="1"/>
        <end position="36"/>
    </location>
</feature>
<proteinExistence type="evidence at transcript level"/>
<dbReference type="EMBL" id="JI168400">
    <property type="protein sequence ID" value="ADY43168.1"/>
    <property type="molecule type" value="mRNA"/>
</dbReference>
<name>F1KZ64_ASCSU</name>
<dbReference type="Pfam" id="PF00102">
    <property type="entry name" value="Y_phosphatase"/>
    <property type="match status" value="1"/>
</dbReference>